<dbReference type="Proteomes" id="UP000070516">
    <property type="component" value="Chromosome"/>
</dbReference>
<evidence type="ECO:0000313" key="2">
    <source>
        <dbReference type="EMBL" id="AMN79224.1"/>
    </source>
</evidence>
<keyword evidence="2" id="KW-0808">Transferase</keyword>
<dbReference type="EMBL" id="CP014546">
    <property type="protein sequence ID" value="AMN79224.1"/>
    <property type="molecule type" value="Genomic_DNA"/>
</dbReference>
<sequence length="181" mass="20075">MLVERALTESDIPLLATIDRTELIHQCYRVDGGQLVLYAACHDMRGWPEGEAEQDAVALHACLKRGGWLLGVFDGPALVAAAVVDNRTLHNQQLRMRQLKFLHVSHAARGLGLGGRLFALACEHGRQTGAEALYISATESRNTVDFYLRQGCLLLQQPDPELFAQEPHDIHLYRPLGEKGL</sequence>
<dbReference type="SUPFAM" id="SSF55729">
    <property type="entry name" value="Acyl-CoA N-acyltransferases (Nat)"/>
    <property type="match status" value="1"/>
</dbReference>
<name>A0A127HXB4_PSEAZ</name>
<dbReference type="Pfam" id="PF00583">
    <property type="entry name" value="Acetyltransf_1"/>
    <property type="match status" value="1"/>
</dbReference>
<feature type="domain" description="N-acetyltransferase" evidence="1">
    <location>
        <begin position="2"/>
        <end position="181"/>
    </location>
</feature>
<evidence type="ECO:0000313" key="3">
    <source>
        <dbReference type="Proteomes" id="UP000070516"/>
    </source>
</evidence>
<dbReference type="InterPro" id="IPR016181">
    <property type="entry name" value="Acyl_CoA_acyltransferase"/>
</dbReference>
<reference evidence="2 3" key="1">
    <citation type="submission" date="2016-02" db="EMBL/GenBank/DDBJ databases">
        <title>Complete genome sequence of Pseudomonas azotoformans S4.</title>
        <authorList>
            <person name="Fang Y."/>
            <person name="Wu L."/>
            <person name="Feng G."/>
        </authorList>
    </citation>
    <scope>NUCLEOTIDE SEQUENCE [LARGE SCALE GENOMIC DNA]</scope>
    <source>
        <strain evidence="2 3">S4</strain>
    </source>
</reference>
<dbReference type="InterPro" id="IPR000182">
    <property type="entry name" value="GNAT_dom"/>
</dbReference>
<accession>A0A127HXB4</accession>
<dbReference type="Gene3D" id="3.40.630.30">
    <property type="match status" value="1"/>
</dbReference>
<dbReference type="KEGG" id="pazo:AYR47_13240"/>
<dbReference type="CDD" id="cd04301">
    <property type="entry name" value="NAT_SF"/>
    <property type="match status" value="1"/>
</dbReference>
<dbReference type="AlphaFoldDB" id="A0A127HXB4"/>
<proteinExistence type="predicted"/>
<dbReference type="GO" id="GO:0016747">
    <property type="term" value="F:acyltransferase activity, transferring groups other than amino-acyl groups"/>
    <property type="evidence" value="ECO:0007669"/>
    <property type="project" value="InterPro"/>
</dbReference>
<gene>
    <name evidence="2" type="ORF">AYR47_13240</name>
</gene>
<dbReference type="PROSITE" id="PS51186">
    <property type="entry name" value="GNAT"/>
    <property type="match status" value="1"/>
</dbReference>
<dbReference type="RefSeq" id="WP_061435499.1">
    <property type="nucleotide sequence ID" value="NZ_CP014546.1"/>
</dbReference>
<evidence type="ECO:0000259" key="1">
    <source>
        <dbReference type="PROSITE" id="PS51186"/>
    </source>
</evidence>
<organism evidence="2 3">
    <name type="scientific">Pseudomonas azotoformans</name>
    <dbReference type="NCBI Taxonomy" id="47878"/>
    <lineage>
        <taxon>Bacteria</taxon>
        <taxon>Pseudomonadati</taxon>
        <taxon>Pseudomonadota</taxon>
        <taxon>Gammaproteobacteria</taxon>
        <taxon>Pseudomonadales</taxon>
        <taxon>Pseudomonadaceae</taxon>
        <taxon>Pseudomonas</taxon>
    </lineage>
</organism>
<protein>
    <submittedName>
        <fullName evidence="2">GNAT family acetyltransferase</fullName>
    </submittedName>
</protein>